<name>A0A3B0ULU1_9ZZZZ</name>
<sequence length="49" mass="5543">MKYVLLLIVTLSLLVSSQSSQAQTADTLYLHSTFWGNKFYKGDNIYGIN</sequence>
<reference evidence="1" key="1">
    <citation type="submission" date="2018-06" db="EMBL/GenBank/DDBJ databases">
        <authorList>
            <person name="Zhirakovskaya E."/>
        </authorList>
    </citation>
    <scope>NUCLEOTIDE SEQUENCE</scope>
</reference>
<feature type="non-terminal residue" evidence="1">
    <location>
        <position position="49"/>
    </location>
</feature>
<dbReference type="EMBL" id="UOES01000228">
    <property type="protein sequence ID" value="VAW27382.1"/>
    <property type="molecule type" value="Genomic_DNA"/>
</dbReference>
<proteinExistence type="predicted"/>
<gene>
    <name evidence="1" type="ORF">MNBD_BACTEROID06-1161</name>
</gene>
<evidence type="ECO:0000313" key="1">
    <source>
        <dbReference type="EMBL" id="VAW27382.1"/>
    </source>
</evidence>
<accession>A0A3B0ULU1</accession>
<dbReference type="AlphaFoldDB" id="A0A3B0ULU1"/>
<protein>
    <submittedName>
        <fullName evidence="1">Uncharacterized protein</fullName>
    </submittedName>
</protein>
<organism evidence="1">
    <name type="scientific">hydrothermal vent metagenome</name>
    <dbReference type="NCBI Taxonomy" id="652676"/>
    <lineage>
        <taxon>unclassified sequences</taxon>
        <taxon>metagenomes</taxon>
        <taxon>ecological metagenomes</taxon>
    </lineage>
</organism>